<accession>A0AAW9RP60</accession>
<dbReference type="InterPro" id="IPR016181">
    <property type="entry name" value="Acyl_CoA_acyltransferase"/>
</dbReference>
<evidence type="ECO:0000259" key="1">
    <source>
        <dbReference type="Pfam" id="PF13480"/>
    </source>
</evidence>
<dbReference type="Proteomes" id="UP001378188">
    <property type="component" value="Unassembled WGS sequence"/>
</dbReference>
<organism evidence="2 3">
    <name type="scientific">Microbaculum marinum</name>
    <dbReference type="NCBI Taxonomy" id="1764581"/>
    <lineage>
        <taxon>Bacteria</taxon>
        <taxon>Pseudomonadati</taxon>
        <taxon>Pseudomonadota</taxon>
        <taxon>Alphaproteobacteria</taxon>
        <taxon>Hyphomicrobiales</taxon>
        <taxon>Tepidamorphaceae</taxon>
        <taxon>Microbaculum</taxon>
    </lineage>
</organism>
<dbReference type="EC" id="2.3.1.-" evidence="2"/>
<dbReference type="SUPFAM" id="SSF55729">
    <property type="entry name" value="Acyl-CoA N-acyltransferases (Nat)"/>
    <property type="match status" value="1"/>
</dbReference>
<dbReference type="Pfam" id="PF13480">
    <property type="entry name" value="Acetyltransf_6"/>
    <property type="match status" value="1"/>
</dbReference>
<evidence type="ECO:0000313" key="3">
    <source>
        <dbReference type="Proteomes" id="UP001378188"/>
    </source>
</evidence>
<sequence length="388" mass="43236">MQADQALPVSDIQVYTSYQAAEERWRAFEQGALATPYQRYDWVEAWYRHVGANRGLEPLVVAAAAGGDGTVALWPLVVRSFGPIRVASWPGGKFANYNLGLYDRKMAPALDEPALNAILDRLRDAGRVDALSLRNQPEVWQGIRNPLLNLPNQPSPSFGYSLALRPDFKALYAELRSGSTRKKLRRSENRIESEYGSCTLRHVETREEVDRIIDAFIEQKAERMRERSLPNVFAVPGVMDLFRELAVRGLGTREPLLDLYWLDAGGQVAATWAGTAAGGRLCGIFNSFDMGDLAQHQPGEVLLRDLLESCCARGLTDFDLGVGEASYKDSWCPRTDRLFDSFLPLSAAGRLHSAAAMSTYRLKRAAKQSKFLGDIANRLRLNRISLVD</sequence>
<gene>
    <name evidence="2" type="ORF">V3328_19725</name>
</gene>
<dbReference type="GO" id="GO:0016746">
    <property type="term" value="F:acyltransferase activity"/>
    <property type="evidence" value="ECO:0007669"/>
    <property type="project" value="UniProtKB-KW"/>
</dbReference>
<dbReference type="RefSeq" id="WP_340331428.1">
    <property type="nucleotide sequence ID" value="NZ_JAZHOF010000008.1"/>
</dbReference>
<name>A0AAW9RP60_9HYPH</name>
<proteinExistence type="predicted"/>
<feature type="domain" description="BioF2-like acetyltransferase" evidence="1">
    <location>
        <begin position="179"/>
        <end position="328"/>
    </location>
</feature>
<protein>
    <submittedName>
        <fullName evidence="2">GNAT family N-acetyltransferase</fullName>
        <ecNumber evidence="2">2.3.1.-</ecNumber>
    </submittedName>
</protein>
<evidence type="ECO:0000313" key="2">
    <source>
        <dbReference type="EMBL" id="MEJ8573730.1"/>
    </source>
</evidence>
<reference evidence="2 3" key="1">
    <citation type="submission" date="2024-02" db="EMBL/GenBank/DDBJ databases">
        <title>Genome analysis and characterization of Microbaculum marinisediminis sp. nov., isolated from marine sediment.</title>
        <authorList>
            <person name="Du Z.-J."/>
            <person name="Ye Y.-Q."/>
            <person name="Zhang Z.-R."/>
            <person name="Yuan S.-M."/>
            <person name="Zhang X.-Y."/>
        </authorList>
    </citation>
    <scope>NUCLEOTIDE SEQUENCE [LARGE SCALE GENOMIC DNA]</scope>
    <source>
        <strain evidence="2 3">SDUM1044001</strain>
    </source>
</reference>
<keyword evidence="3" id="KW-1185">Reference proteome</keyword>
<dbReference type="EMBL" id="JAZHOF010000008">
    <property type="protein sequence ID" value="MEJ8573730.1"/>
    <property type="molecule type" value="Genomic_DNA"/>
</dbReference>
<dbReference type="InterPro" id="IPR038740">
    <property type="entry name" value="BioF2-like_GNAT_dom"/>
</dbReference>
<comment type="caution">
    <text evidence="2">The sequence shown here is derived from an EMBL/GenBank/DDBJ whole genome shotgun (WGS) entry which is preliminary data.</text>
</comment>
<keyword evidence="2" id="KW-0808">Transferase</keyword>
<dbReference type="AlphaFoldDB" id="A0AAW9RP60"/>
<keyword evidence="2" id="KW-0012">Acyltransferase</keyword>